<reference evidence="2" key="1">
    <citation type="submission" date="2025-08" db="UniProtKB">
        <authorList>
            <consortium name="Ensembl"/>
        </authorList>
    </citation>
    <scope>IDENTIFICATION</scope>
</reference>
<dbReference type="Gene3D" id="3.10.100.10">
    <property type="entry name" value="Mannose-Binding Protein A, subunit A"/>
    <property type="match status" value="1"/>
</dbReference>
<dbReference type="SMART" id="SM00034">
    <property type="entry name" value="CLECT"/>
    <property type="match status" value="1"/>
</dbReference>
<evidence type="ECO:0000313" key="2">
    <source>
        <dbReference type="Ensembl" id="ENSSANP00000053359.1"/>
    </source>
</evidence>
<dbReference type="Pfam" id="PF00059">
    <property type="entry name" value="Lectin_C"/>
    <property type="match status" value="1"/>
</dbReference>
<organism evidence="2 3">
    <name type="scientific">Sinocyclocheilus anshuiensis</name>
    <dbReference type="NCBI Taxonomy" id="1608454"/>
    <lineage>
        <taxon>Eukaryota</taxon>
        <taxon>Metazoa</taxon>
        <taxon>Chordata</taxon>
        <taxon>Craniata</taxon>
        <taxon>Vertebrata</taxon>
        <taxon>Euteleostomi</taxon>
        <taxon>Actinopterygii</taxon>
        <taxon>Neopterygii</taxon>
        <taxon>Teleostei</taxon>
        <taxon>Ostariophysi</taxon>
        <taxon>Cypriniformes</taxon>
        <taxon>Cyprinidae</taxon>
        <taxon>Cyprininae</taxon>
        <taxon>Sinocyclocheilus</taxon>
    </lineage>
</organism>
<dbReference type="Proteomes" id="UP000472260">
    <property type="component" value="Unassembled WGS sequence"/>
</dbReference>
<keyword evidence="3" id="KW-1185">Reference proteome</keyword>
<accession>A0A671P3U9</accession>
<evidence type="ECO:0000313" key="3">
    <source>
        <dbReference type="Proteomes" id="UP000472260"/>
    </source>
</evidence>
<sequence>KVVFSTLVCYIMKIVWVALFLSAHCELTLTLNRKHIFINNAKTWSNAQKFCRENYADLSTIDSQEELLRFKNYLKNQTADSTHSWVGLSKPSANGKWVWSDGSEEISMTWRTGQPDNPDTSFCGKSSDGELYDYDCGHQYPFFCYEVKKGSTCEHAA</sequence>
<reference evidence="2" key="2">
    <citation type="submission" date="2025-09" db="UniProtKB">
        <authorList>
            <consortium name="Ensembl"/>
        </authorList>
    </citation>
    <scope>IDENTIFICATION</scope>
</reference>
<name>A0A671P3U9_9TELE</name>
<dbReference type="PANTHER" id="PTHR45784">
    <property type="entry name" value="C-TYPE LECTIN DOMAIN FAMILY 20 MEMBER A-RELATED"/>
    <property type="match status" value="1"/>
</dbReference>
<protein>
    <recommendedName>
        <fullName evidence="1">C-type lectin domain-containing protein</fullName>
    </recommendedName>
</protein>
<dbReference type="InterPro" id="IPR001304">
    <property type="entry name" value="C-type_lectin-like"/>
</dbReference>
<evidence type="ECO:0000259" key="1">
    <source>
        <dbReference type="PROSITE" id="PS50041"/>
    </source>
</evidence>
<dbReference type="PROSITE" id="PS50041">
    <property type="entry name" value="C_TYPE_LECTIN_2"/>
    <property type="match status" value="1"/>
</dbReference>
<dbReference type="InterPro" id="IPR016186">
    <property type="entry name" value="C-type_lectin-like/link_sf"/>
</dbReference>
<dbReference type="SUPFAM" id="SSF56436">
    <property type="entry name" value="C-type lectin-like"/>
    <property type="match status" value="1"/>
</dbReference>
<dbReference type="InterPro" id="IPR016187">
    <property type="entry name" value="CTDL_fold"/>
</dbReference>
<feature type="domain" description="C-type lectin" evidence="1">
    <location>
        <begin position="35"/>
        <end position="145"/>
    </location>
</feature>
<dbReference type="PANTHER" id="PTHR45784:SF3">
    <property type="entry name" value="C-TYPE LECTIN DOMAIN FAMILY 4 MEMBER K-LIKE-RELATED"/>
    <property type="match status" value="1"/>
</dbReference>
<dbReference type="Ensembl" id="ENSSANT00000056736.1">
    <property type="protein sequence ID" value="ENSSANP00000053359.1"/>
    <property type="gene ID" value="ENSSANG00000026701.1"/>
</dbReference>
<proteinExistence type="predicted"/>
<dbReference type="AlphaFoldDB" id="A0A671P3U9"/>